<keyword evidence="2" id="KW-1185">Reference proteome</keyword>
<dbReference type="InterPro" id="IPR015996">
    <property type="entry name" value="UCP028451"/>
</dbReference>
<organism evidence="1 2">
    <name type="scientific">Hahella chejuensis (strain KCTC 2396)</name>
    <dbReference type="NCBI Taxonomy" id="349521"/>
    <lineage>
        <taxon>Bacteria</taxon>
        <taxon>Pseudomonadati</taxon>
        <taxon>Pseudomonadota</taxon>
        <taxon>Gammaproteobacteria</taxon>
        <taxon>Oceanospirillales</taxon>
        <taxon>Hahellaceae</taxon>
        <taxon>Hahella</taxon>
    </lineage>
</organism>
<evidence type="ECO:0000313" key="1">
    <source>
        <dbReference type="EMBL" id="ABC27045.1"/>
    </source>
</evidence>
<dbReference type="AlphaFoldDB" id="Q2SQM9"/>
<dbReference type="Pfam" id="PF09365">
    <property type="entry name" value="DUF2461"/>
    <property type="match status" value="1"/>
</dbReference>
<dbReference type="PANTHER" id="PTHR36452:SF1">
    <property type="entry name" value="DUF2461 DOMAIN-CONTAINING PROTEIN"/>
    <property type="match status" value="1"/>
</dbReference>
<dbReference type="EMBL" id="CP000155">
    <property type="protein sequence ID" value="ABC27045.1"/>
    <property type="molecule type" value="Genomic_DNA"/>
</dbReference>
<gene>
    <name evidence="1" type="ordered locus">HCH_00125</name>
</gene>
<protein>
    <submittedName>
        <fullName evidence="1">Uncharacterized conserved protein</fullName>
    </submittedName>
</protein>
<name>Q2SQM9_HAHCH</name>
<dbReference type="eggNOG" id="COG5587">
    <property type="taxonomic scope" value="Bacteria"/>
</dbReference>
<sequence>MAEFSGFSPAFFEFFQQLQANNNKEWFEENKARFKQDVQQPLVRFIEAMAPELMKVSPYFVADPRLNGGSIFRIYRDTRFSKDKTPYKTHAAAQFRHQQYKNVHTPGFYVHLATDEIFFGGGIWMPESQELLKIRERIRDKPSAWEKVLADKKLKKAHGGVTGDGLTRPPKGFDADTPHIDDIKRKSFFAMTQCPLDAAMDKDFHKQVAAGFAAAGPLVAFLCGAMNVQF</sequence>
<dbReference type="PIRSF" id="PIRSF028451">
    <property type="entry name" value="UCP028451"/>
    <property type="match status" value="1"/>
</dbReference>
<dbReference type="RefSeq" id="WP_011394122.1">
    <property type="nucleotide sequence ID" value="NC_007645.1"/>
</dbReference>
<dbReference type="PANTHER" id="PTHR36452">
    <property type="entry name" value="CHROMOSOME 12, WHOLE GENOME SHOTGUN SEQUENCE"/>
    <property type="match status" value="1"/>
</dbReference>
<reference evidence="1 2" key="1">
    <citation type="journal article" date="2005" name="Nucleic Acids Res.">
        <title>Genomic blueprint of Hahella chejuensis, a marine microbe producing an algicidal agent.</title>
        <authorList>
            <person name="Jeong H."/>
            <person name="Yim J.H."/>
            <person name="Lee C."/>
            <person name="Choi S.-H."/>
            <person name="Park Y.K."/>
            <person name="Yoon S.H."/>
            <person name="Hur C.-G."/>
            <person name="Kang H.-Y."/>
            <person name="Kim D."/>
            <person name="Lee H.H."/>
            <person name="Park K.H."/>
            <person name="Park S.-H."/>
            <person name="Park H.-S."/>
            <person name="Lee H.K."/>
            <person name="Oh T.K."/>
            <person name="Kim J.F."/>
        </authorList>
    </citation>
    <scope>NUCLEOTIDE SEQUENCE [LARGE SCALE GENOMIC DNA]</scope>
    <source>
        <strain evidence="1 2">KCTC 2396</strain>
    </source>
</reference>
<accession>Q2SQM9</accession>
<dbReference type="Proteomes" id="UP000000238">
    <property type="component" value="Chromosome"/>
</dbReference>
<dbReference type="InterPro" id="IPR012808">
    <property type="entry name" value="CHP02453"/>
</dbReference>
<evidence type="ECO:0000313" key="2">
    <source>
        <dbReference type="Proteomes" id="UP000000238"/>
    </source>
</evidence>
<dbReference type="HOGENOM" id="CLU_036742_2_2_6"/>
<dbReference type="NCBIfam" id="TIGR02453">
    <property type="entry name" value="TIGR02453 family protein"/>
    <property type="match status" value="1"/>
</dbReference>
<proteinExistence type="predicted"/>
<dbReference type="KEGG" id="hch:HCH_00125"/>